<evidence type="ECO:0000256" key="6">
    <source>
        <dbReference type="ARBA" id="ARBA00023139"/>
    </source>
</evidence>
<proteinExistence type="inferred from homology"/>
<keyword evidence="12" id="KW-1185">Reference proteome</keyword>
<feature type="domain" description="Spore germination GerAC-like C-terminal" evidence="9">
    <location>
        <begin position="202"/>
        <end position="360"/>
    </location>
</feature>
<feature type="signal peptide" evidence="8">
    <location>
        <begin position="1"/>
        <end position="27"/>
    </location>
</feature>
<keyword evidence="3" id="KW-0309">Germination</keyword>
<evidence type="ECO:0000259" key="10">
    <source>
        <dbReference type="Pfam" id="PF25198"/>
    </source>
</evidence>
<name>A0ABN0W6V8_9BACI</name>
<dbReference type="InterPro" id="IPR057336">
    <property type="entry name" value="GerAC_N"/>
</dbReference>
<keyword evidence="7" id="KW-0449">Lipoprotein</keyword>
<protein>
    <submittedName>
        <fullName evidence="11">Ger(X)C family spore germination protein</fullName>
    </submittedName>
</protein>
<dbReference type="RefSeq" id="WP_343798158.1">
    <property type="nucleotide sequence ID" value="NZ_BAAADJ010000017.1"/>
</dbReference>
<dbReference type="Proteomes" id="UP001500782">
    <property type="component" value="Unassembled WGS sequence"/>
</dbReference>
<evidence type="ECO:0000313" key="11">
    <source>
        <dbReference type="EMBL" id="GAA0327082.1"/>
    </source>
</evidence>
<dbReference type="InterPro" id="IPR038501">
    <property type="entry name" value="Spore_GerAC_C_sf"/>
</dbReference>
<evidence type="ECO:0000256" key="3">
    <source>
        <dbReference type="ARBA" id="ARBA00022544"/>
    </source>
</evidence>
<dbReference type="PANTHER" id="PTHR35789:SF1">
    <property type="entry name" value="SPORE GERMINATION PROTEIN B3"/>
    <property type="match status" value="1"/>
</dbReference>
<comment type="caution">
    <text evidence="11">The sequence shown here is derived from an EMBL/GenBank/DDBJ whole genome shotgun (WGS) entry which is preliminary data.</text>
</comment>
<evidence type="ECO:0000256" key="8">
    <source>
        <dbReference type="SAM" id="SignalP"/>
    </source>
</evidence>
<evidence type="ECO:0000256" key="5">
    <source>
        <dbReference type="ARBA" id="ARBA00023136"/>
    </source>
</evidence>
<dbReference type="InterPro" id="IPR046953">
    <property type="entry name" value="Spore_GerAC-like_C"/>
</dbReference>
<keyword evidence="6" id="KW-0564">Palmitate</keyword>
<evidence type="ECO:0000259" key="9">
    <source>
        <dbReference type="Pfam" id="PF05504"/>
    </source>
</evidence>
<gene>
    <name evidence="11" type="ORF">GCM10008967_17020</name>
</gene>
<dbReference type="Pfam" id="PF05504">
    <property type="entry name" value="Spore_GerAC"/>
    <property type="match status" value="1"/>
</dbReference>
<evidence type="ECO:0000256" key="1">
    <source>
        <dbReference type="ARBA" id="ARBA00004635"/>
    </source>
</evidence>
<dbReference type="PROSITE" id="PS51257">
    <property type="entry name" value="PROKAR_LIPOPROTEIN"/>
    <property type="match status" value="1"/>
</dbReference>
<reference evidence="11 12" key="1">
    <citation type="journal article" date="2019" name="Int. J. Syst. Evol. Microbiol.">
        <title>The Global Catalogue of Microorganisms (GCM) 10K type strain sequencing project: providing services to taxonomists for standard genome sequencing and annotation.</title>
        <authorList>
            <consortium name="The Broad Institute Genomics Platform"/>
            <consortium name="The Broad Institute Genome Sequencing Center for Infectious Disease"/>
            <person name="Wu L."/>
            <person name="Ma J."/>
        </authorList>
    </citation>
    <scope>NUCLEOTIDE SEQUENCE [LARGE SCALE GENOMIC DNA]</scope>
    <source>
        <strain evidence="11 12">JCM 9731</strain>
    </source>
</reference>
<evidence type="ECO:0000256" key="7">
    <source>
        <dbReference type="ARBA" id="ARBA00023288"/>
    </source>
</evidence>
<organism evidence="11 12">
    <name type="scientific">Bacillus carboniphilus</name>
    <dbReference type="NCBI Taxonomy" id="86663"/>
    <lineage>
        <taxon>Bacteria</taxon>
        <taxon>Bacillati</taxon>
        <taxon>Bacillota</taxon>
        <taxon>Bacilli</taxon>
        <taxon>Bacillales</taxon>
        <taxon>Bacillaceae</taxon>
        <taxon>Bacillus</taxon>
    </lineage>
</organism>
<keyword evidence="4 8" id="KW-0732">Signal</keyword>
<evidence type="ECO:0000256" key="4">
    <source>
        <dbReference type="ARBA" id="ARBA00022729"/>
    </source>
</evidence>
<accession>A0ABN0W6V8</accession>
<dbReference type="Gene3D" id="3.30.300.210">
    <property type="entry name" value="Nutrient germinant receptor protein C, domain 3"/>
    <property type="match status" value="1"/>
</dbReference>
<keyword evidence="5" id="KW-0472">Membrane</keyword>
<comment type="subcellular location">
    <subcellularLocation>
        <location evidence="1">Membrane</location>
        <topology evidence="1">Lipid-anchor</topology>
    </subcellularLocation>
</comment>
<evidence type="ECO:0000313" key="12">
    <source>
        <dbReference type="Proteomes" id="UP001500782"/>
    </source>
</evidence>
<dbReference type="EMBL" id="BAAADJ010000017">
    <property type="protein sequence ID" value="GAA0327082.1"/>
    <property type="molecule type" value="Genomic_DNA"/>
</dbReference>
<dbReference type="NCBIfam" id="TIGR02887">
    <property type="entry name" value="spore_ger_x_C"/>
    <property type="match status" value="1"/>
</dbReference>
<evidence type="ECO:0000256" key="2">
    <source>
        <dbReference type="ARBA" id="ARBA00007886"/>
    </source>
</evidence>
<dbReference type="InterPro" id="IPR008844">
    <property type="entry name" value="Spore_GerAC-like"/>
</dbReference>
<dbReference type="PANTHER" id="PTHR35789">
    <property type="entry name" value="SPORE GERMINATION PROTEIN B3"/>
    <property type="match status" value="1"/>
</dbReference>
<feature type="domain" description="Spore germination protein N-terminal" evidence="10">
    <location>
        <begin position="28"/>
        <end position="192"/>
    </location>
</feature>
<feature type="chain" id="PRO_5045390781" evidence="8">
    <location>
        <begin position="28"/>
        <end position="363"/>
    </location>
</feature>
<sequence length="363" mass="40818">MTLLSKKTSKAMIMLFFLSLLSGCVEKETVDDINIVSGLGYDLEDGGDLKGTVVFPVYSPDAEVENVTISATSDISRRIVLEMQRKSANKLALGSLEVVLYSDELAKEKGVTEIVDSLQRDPSIGSRLFLAIAEGKASEILESNLGKSGTGRYLADLLEHNMEQRDVPTSNLHRFNFQYYDQGMTSYLPILKKFGKEDIKITGIAFFKEGKMVHKIPAEDMYYFKLLSDKYSKGTVAEKEDGEESAVKIIDSKHNFDVIKTNGEVSKIIVNIEVDAIALEYTGRKLTEVEIRKIEKKLEDSIRKKCTDMIDEFKEKKIDPVGFGKVAKSKSYNFDYKKWEDHYPGVEIEIKPTVTIKEVGIVE</sequence>
<comment type="similarity">
    <text evidence="2">Belongs to the GerABKC lipoprotein family.</text>
</comment>
<dbReference type="Pfam" id="PF25198">
    <property type="entry name" value="Spore_GerAC_N"/>
    <property type="match status" value="1"/>
</dbReference>